<feature type="compositionally biased region" description="Basic residues" evidence="2">
    <location>
        <begin position="43"/>
        <end position="57"/>
    </location>
</feature>
<gene>
    <name evidence="4" type="ORF">QE152_g34845</name>
</gene>
<feature type="domain" description="CCHC-type" evidence="3">
    <location>
        <begin position="161"/>
        <end position="176"/>
    </location>
</feature>
<keyword evidence="1" id="KW-0862">Zinc</keyword>
<comment type="caution">
    <text evidence="4">The sequence shown here is derived from an EMBL/GenBank/DDBJ whole genome shotgun (WGS) entry which is preliminary data.</text>
</comment>
<keyword evidence="5" id="KW-1185">Reference proteome</keyword>
<dbReference type="Gene3D" id="4.10.60.10">
    <property type="entry name" value="Zinc finger, CCHC-type"/>
    <property type="match status" value="1"/>
</dbReference>
<reference evidence="4 5" key="1">
    <citation type="journal article" date="2024" name="BMC Genomics">
        <title>De novo assembly and annotation of Popillia japonica's genome with initial clues to its potential as an invasive pest.</title>
        <authorList>
            <person name="Cucini C."/>
            <person name="Boschi S."/>
            <person name="Funari R."/>
            <person name="Cardaioli E."/>
            <person name="Iannotti N."/>
            <person name="Marturano G."/>
            <person name="Paoli F."/>
            <person name="Bruttini M."/>
            <person name="Carapelli A."/>
            <person name="Frati F."/>
            <person name="Nardi F."/>
        </authorList>
    </citation>
    <scope>NUCLEOTIDE SEQUENCE [LARGE SCALE GENOMIC DNA]</scope>
    <source>
        <strain evidence="4">DMR45628</strain>
    </source>
</reference>
<dbReference type="SUPFAM" id="SSF57756">
    <property type="entry name" value="Retrovirus zinc finger-like domains"/>
    <property type="match status" value="1"/>
</dbReference>
<dbReference type="InterPro" id="IPR001878">
    <property type="entry name" value="Znf_CCHC"/>
</dbReference>
<evidence type="ECO:0000259" key="3">
    <source>
        <dbReference type="PROSITE" id="PS50158"/>
    </source>
</evidence>
<keyword evidence="1" id="KW-0863">Zinc-finger</keyword>
<dbReference type="SMART" id="SM00343">
    <property type="entry name" value="ZnF_C2HC"/>
    <property type="match status" value="1"/>
</dbReference>
<name>A0AAW1IT80_POPJA</name>
<dbReference type="EMBL" id="JASPKY010000562">
    <property type="protein sequence ID" value="KAK9692866.1"/>
    <property type="molecule type" value="Genomic_DNA"/>
</dbReference>
<dbReference type="GO" id="GO:0008270">
    <property type="term" value="F:zinc ion binding"/>
    <property type="evidence" value="ECO:0007669"/>
    <property type="project" value="UniProtKB-KW"/>
</dbReference>
<evidence type="ECO:0000256" key="2">
    <source>
        <dbReference type="SAM" id="MobiDB-lite"/>
    </source>
</evidence>
<protein>
    <recommendedName>
        <fullName evidence="3">CCHC-type domain-containing protein</fullName>
    </recommendedName>
</protein>
<proteinExistence type="predicted"/>
<dbReference type="InterPro" id="IPR054722">
    <property type="entry name" value="PolX-like_BBD"/>
</dbReference>
<keyword evidence="1" id="KW-0479">Metal-binding</keyword>
<organism evidence="4 5">
    <name type="scientific">Popillia japonica</name>
    <name type="common">Japanese beetle</name>
    <dbReference type="NCBI Taxonomy" id="7064"/>
    <lineage>
        <taxon>Eukaryota</taxon>
        <taxon>Metazoa</taxon>
        <taxon>Ecdysozoa</taxon>
        <taxon>Arthropoda</taxon>
        <taxon>Hexapoda</taxon>
        <taxon>Insecta</taxon>
        <taxon>Pterygota</taxon>
        <taxon>Neoptera</taxon>
        <taxon>Endopterygota</taxon>
        <taxon>Coleoptera</taxon>
        <taxon>Polyphaga</taxon>
        <taxon>Scarabaeiformia</taxon>
        <taxon>Scarabaeidae</taxon>
        <taxon>Rutelinae</taxon>
        <taxon>Popillia</taxon>
    </lineage>
</organism>
<dbReference type="AlphaFoldDB" id="A0AAW1IT80"/>
<sequence>MSIPTTLEVQQELAARLEQDRVKREILLSGRGRRACSEQGPHPGHHLWGARRSRKRTSAPQMGAQQTGIRTALILRSRRSWPVAPVASSSSSSVYYVTMEWKNSCRFDNLTARLLKEEQRLAQGDETTSALAAIKVSKSKSKLSSSGNETKRSFSKKNLECYYCHKKGHFKSECRNLQSKRNAEKSQSNSQALSAEIKNILTEGYENVWLADSAASKHMTFHKEWFTTFKPISSVSIQIGDNSFVKAEGVGKTAVVEEPQTYEEAKSSNEMQQWQEAMEEEIYMEQPQGFIEGDLVCKLQTSIYGVKQSPQDSDEKNEMSNKPYREAVGSLMFAATVSRPDIMFAVNQVSRSIEKPLAV</sequence>
<evidence type="ECO:0000313" key="4">
    <source>
        <dbReference type="EMBL" id="KAK9692866.1"/>
    </source>
</evidence>
<dbReference type="GO" id="GO:0003676">
    <property type="term" value="F:nucleic acid binding"/>
    <property type="evidence" value="ECO:0007669"/>
    <property type="project" value="InterPro"/>
</dbReference>
<evidence type="ECO:0000256" key="1">
    <source>
        <dbReference type="PROSITE-ProRule" id="PRU00047"/>
    </source>
</evidence>
<accession>A0AAW1IT80</accession>
<dbReference type="Proteomes" id="UP001458880">
    <property type="component" value="Unassembled WGS sequence"/>
</dbReference>
<dbReference type="PROSITE" id="PS50158">
    <property type="entry name" value="ZF_CCHC"/>
    <property type="match status" value="1"/>
</dbReference>
<dbReference type="Pfam" id="PF22936">
    <property type="entry name" value="Pol_BBD"/>
    <property type="match status" value="1"/>
</dbReference>
<evidence type="ECO:0000313" key="5">
    <source>
        <dbReference type="Proteomes" id="UP001458880"/>
    </source>
</evidence>
<feature type="region of interest" description="Disordered" evidence="2">
    <location>
        <begin position="33"/>
        <end position="65"/>
    </location>
</feature>
<dbReference type="InterPro" id="IPR036875">
    <property type="entry name" value="Znf_CCHC_sf"/>
</dbReference>